<evidence type="ECO:0000313" key="2">
    <source>
        <dbReference type="EMBL" id="MBB6443565.1"/>
    </source>
</evidence>
<dbReference type="Proteomes" id="UP000531594">
    <property type="component" value="Unassembled WGS sequence"/>
</dbReference>
<organism evidence="2 3">
    <name type="scientific">Bacillus benzoevorans</name>
    <dbReference type="NCBI Taxonomy" id="1456"/>
    <lineage>
        <taxon>Bacteria</taxon>
        <taxon>Bacillati</taxon>
        <taxon>Bacillota</taxon>
        <taxon>Bacilli</taxon>
        <taxon>Bacillales</taxon>
        <taxon>Bacillaceae</taxon>
        <taxon>Bacillus</taxon>
    </lineage>
</organism>
<evidence type="ECO:0008006" key="4">
    <source>
        <dbReference type="Google" id="ProtNLM"/>
    </source>
</evidence>
<protein>
    <recommendedName>
        <fullName evidence="4">Sporulation protein</fullName>
    </recommendedName>
</protein>
<sequence>MKRMQMVFYVYVLLGALAIMAGCNANNANNAEKKDEQLALIKRTDPDPVTLVSHNKEEEPISDLDKTVESFNEIYDVAAIRGKNETLIVYKVKHMHRFRMKEIEKEINSKLEKRYPDENFVVSSDYKIFLEAVKLGNKMKDPNYSKKKANDELDKIIKLKEKLT</sequence>
<evidence type="ECO:0000313" key="3">
    <source>
        <dbReference type="Proteomes" id="UP000531594"/>
    </source>
</evidence>
<feature type="signal peptide" evidence="1">
    <location>
        <begin position="1"/>
        <end position="25"/>
    </location>
</feature>
<comment type="caution">
    <text evidence="2">The sequence shown here is derived from an EMBL/GenBank/DDBJ whole genome shotgun (WGS) entry which is preliminary data.</text>
</comment>
<reference evidence="2 3" key="1">
    <citation type="submission" date="2020-08" db="EMBL/GenBank/DDBJ databases">
        <title>Genomic Encyclopedia of Type Strains, Phase IV (KMG-IV): sequencing the most valuable type-strain genomes for metagenomic binning, comparative biology and taxonomic classification.</title>
        <authorList>
            <person name="Goeker M."/>
        </authorList>
    </citation>
    <scope>NUCLEOTIDE SEQUENCE [LARGE SCALE GENOMIC DNA]</scope>
    <source>
        <strain evidence="2 3">DSM 5391</strain>
    </source>
</reference>
<accession>A0A7X0HMJ5</accession>
<dbReference type="PROSITE" id="PS51257">
    <property type="entry name" value="PROKAR_LIPOPROTEIN"/>
    <property type="match status" value="1"/>
</dbReference>
<keyword evidence="3" id="KW-1185">Reference proteome</keyword>
<feature type="chain" id="PRO_5038497319" description="Sporulation protein" evidence="1">
    <location>
        <begin position="26"/>
        <end position="164"/>
    </location>
</feature>
<gene>
    <name evidence="2" type="ORF">HNR53_000153</name>
</gene>
<proteinExistence type="predicted"/>
<evidence type="ECO:0000256" key="1">
    <source>
        <dbReference type="SAM" id="SignalP"/>
    </source>
</evidence>
<keyword evidence="1" id="KW-0732">Signal</keyword>
<dbReference type="EMBL" id="JACHGK010000001">
    <property type="protein sequence ID" value="MBB6443565.1"/>
    <property type="molecule type" value="Genomic_DNA"/>
</dbReference>
<name>A0A7X0HMJ5_9BACI</name>
<dbReference type="AlphaFoldDB" id="A0A7X0HMJ5"/>